<dbReference type="NCBIfam" id="NF045510">
    <property type="entry name" value="4Cys_prefix_kin"/>
    <property type="match status" value="1"/>
</dbReference>
<evidence type="ECO:0000256" key="7">
    <source>
        <dbReference type="ARBA" id="ARBA00047899"/>
    </source>
</evidence>
<keyword evidence="11" id="KW-1185">Reference proteome</keyword>
<dbReference type="PANTHER" id="PTHR24363">
    <property type="entry name" value="SERINE/THREONINE PROTEIN KINASE"/>
    <property type="match status" value="1"/>
</dbReference>
<dbReference type="PROSITE" id="PS50011">
    <property type="entry name" value="PROTEIN_KINASE_DOM"/>
    <property type="match status" value="1"/>
</dbReference>
<dbReference type="EMBL" id="PVWO01000107">
    <property type="protein sequence ID" value="PSB56806.1"/>
    <property type="molecule type" value="Genomic_DNA"/>
</dbReference>
<organism evidence="10 11">
    <name type="scientific">Chamaesiphon polymorphus CCALA 037</name>
    <dbReference type="NCBI Taxonomy" id="2107692"/>
    <lineage>
        <taxon>Bacteria</taxon>
        <taxon>Bacillati</taxon>
        <taxon>Cyanobacteriota</taxon>
        <taxon>Cyanophyceae</taxon>
        <taxon>Gomontiellales</taxon>
        <taxon>Chamaesiphonaceae</taxon>
        <taxon>Chamaesiphon</taxon>
    </lineage>
</organism>
<dbReference type="Gene3D" id="1.10.510.10">
    <property type="entry name" value="Transferase(Phosphotransferase) domain 1"/>
    <property type="match status" value="1"/>
</dbReference>
<reference evidence="10 11" key="1">
    <citation type="submission" date="2018-03" db="EMBL/GenBank/DDBJ databases">
        <title>The ancient ancestry and fast evolution of plastids.</title>
        <authorList>
            <person name="Moore K.R."/>
            <person name="Magnabosco C."/>
            <person name="Momper L."/>
            <person name="Gold D.A."/>
            <person name="Bosak T."/>
            <person name="Fournier G.P."/>
        </authorList>
    </citation>
    <scope>NUCLEOTIDE SEQUENCE [LARGE SCALE GENOMIC DNA]</scope>
    <source>
        <strain evidence="10 11">CCALA 037</strain>
    </source>
</reference>
<dbReference type="CDD" id="cd14014">
    <property type="entry name" value="STKc_PknB_like"/>
    <property type="match status" value="1"/>
</dbReference>
<evidence type="ECO:0000256" key="2">
    <source>
        <dbReference type="ARBA" id="ARBA00022527"/>
    </source>
</evidence>
<dbReference type="SMART" id="SM00220">
    <property type="entry name" value="S_TKc"/>
    <property type="match status" value="1"/>
</dbReference>
<dbReference type="RefSeq" id="WP_106303925.1">
    <property type="nucleotide sequence ID" value="NZ_PVWO01000107.1"/>
</dbReference>
<evidence type="ECO:0000256" key="5">
    <source>
        <dbReference type="ARBA" id="ARBA00022777"/>
    </source>
</evidence>
<comment type="caution">
    <text evidence="10">The sequence shown here is derived from an EMBL/GenBank/DDBJ whole genome shotgun (WGS) entry which is preliminary data.</text>
</comment>
<dbReference type="Gene3D" id="3.30.200.20">
    <property type="entry name" value="Phosphorylase Kinase, domain 1"/>
    <property type="match status" value="1"/>
</dbReference>
<evidence type="ECO:0000256" key="3">
    <source>
        <dbReference type="ARBA" id="ARBA00022679"/>
    </source>
</evidence>
<proteinExistence type="predicted"/>
<keyword evidence="6" id="KW-0067">ATP-binding</keyword>
<evidence type="ECO:0000313" key="11">
    <source>
        <dbReference type="Proteomes" id="UP000238937"/>
    </source>
</evidence>
<evidence type="ECO:0000256" key="1">
    <source>
        <dbReference type="ARBA" id="ARBA00012513"/>
    </source>
</evidence>
<protein>
    <recommendedName>
        <fullName evidence="1">non-specific serine/threonine protein kinase</fullName>
        <ecNumber evidence="1">2.7.11.1</ecNumber>
    </recommendedName>
</protein>
<evidence type="ECO:0000256" key="4">
    <source>
        <dbReference type="ARBA" id="ARBA00022741"/>
    </source>
</evidence>
<dbReference type="SUPFAM" id="SSF56112">
    <property type="entry name" value="Protein kinase-like (PK-like)"/>
    <property type="match status" value="1"/>
</dbReference>
<evidence type="ECO:0000259" key="9">
    <source>
        <dbReference type="PROSITE" id="PS50011"/>
    </source>
</evidence>
<dbReference type="GO" id="GO:0005524">
    <property type="term" value="F:ATP binding"/>
    <property type="evidence" value="ECO:0007669"/>
    <property type="project" value="UniProtKB-KW"/>
</dbReference>
<dbReference type="InterPro" id="IPR011009">
    <property type="entry name" value="Kinase-like_dom_sf"/>
</dbReference>
<dbReference type="Pfam" id="PF00069">
    <property type="entry name" value="Pkinase"/>
    <property type="match status" value="1"/>
</dbReference>
<evidence type="ECO:0000256" key="6">
    <source>
        <dbReference type="ARBA" id="ARBA00022840"/>
    </source>
</evidence>
<name>A0A2T1GGN7_9CYAN</name>
<dbReference type="InterPro" id="IPR000719">
    <property type="entry name" value="Prot_kinase_dom"/>
</dbReference>
<keyword evidence="4" id="KW-0547">Nucleotide-binding</keyword>
<dbReference type="OrthoDB" id="437733at2"/>
<evidence type="ECO:0000313" key="10">
    <source>
        <dbReference type="EMBL" id="PSB56806.1"/>
    </source>
</evidence>
<dbReference type="EC" id="2.7.11.1" evidence="1"/>
<keyword evidence="2" id="KW-0723">Serine/threonine-protein kinase</keyword>
<sequence length="540" mass="60908">MSYCLNPNCPQPQNHPEEKICKACGSQLLLKDRYRAISFLDSGGMSRNFLAVDTDMPEEKRCVIKQFFPAPQVLDDVEAFEKSIELFQREGAQLDRLGADSSQIPQLFAYLEQERRFYLIQEFIDGQNLLKELDENGAYSEEKVLQLLDDLLPILKFVHDRGVIHRDIKPENIMRRKNGQLVVIDFGMSKHLNSTVMSRGTTGGTMGYAPPEQIRAGVAYPASDIYALGATCIHLLTDITPDRLYDFMSNKWTWRQELVAQERQISDRLANAIDRMLMNEVQDRHQSIACIEAALALPPVNNWRLKAIIGTAILAVLSTGLAAYANKDFIECQLGGHNTSCPLPPPPMKLQTPQKIGNVLYYPYLSAKDRNGKSAEINMAVLSDRYEWQLASDSQVRLKGSTQSLPISVLKQELEKQGIFKIMDNPNRIVAIGTASCEGSNAEEELRALSRAKTIQDQIVKQLFQVKEYPILNLGQFKRDNCQRDTAGTSIQRSLVIVGLRKESEGLMVKDAVYQRLSKTIKNLKLDDYSLGSVQKFELK</sequence>
<feature type="domain" description="Protein kinase" evidence="9">
    <location>
        <begin position="34"/>
        <end position="300"/>
    </location>
</feature>
<dbReference type="PANTHER" id="PTHR24363:SF0">
    <property type="entry name" value="SERINE_THREONINE KINASE LIKE DOMAIN CONTAINING 1"/>
    <property type="match status" value="1"/>
</dbReference>
<dbReference type="Proteomes" id="UP000238937">
    <property type="component" value="Unassembled WGS sequence"/>
</dbReference>
<keyword evidence="5" id="KW-0418">Kinase</keyword>
<accession>A0A2T1GGN7</accession>
<dbReference type="GO" id="GO:0004674">
    <property type="term" value="F:protein serine/threonine kinase activity"/>
    <property type="evidence" value="ECO:0007669"/>
    <property type="project" value="UniProtKB-KW"/>
</dbReference>
<gene>
    <name evidence="10" type="ORF">C7B77_10635</name>
</gene>
<keyword evidence="3" id="KW-0808">Transferase</keyword>
<evidence type="ECO:0000256" key="8">
    <source>
        <dbReference type="ARBA" id="ARBA00048679"/>
    </source>
</evidence>
<comment type="catalytic activity">
    <reaction evidence="7">
        <text>L-threonyl-[protein] + ATP = O-phospho-L-threonyl-[protein] + ADP + H(+)</text>
        <dbReference type="Rhea" id="RHEA:46608"/>
        <dbReference type="Rhea" id="RHEA-COMP:11060"/>
        <dbReference type="Rhea" id="RHEA-COMP:11605"/>
        <dbReference type="ChEBI" id="CHEBI:15378"/>
        <dbReference type="ChEBI" id="CHEBI:30013"/>
        <dbReference type="ChEBI" id="CHEBI:30616"/>
        <dbReference type="ChEBI" id="CHEBI:61977"/>
        <dbReference type="ChEBI" id="CHEBI:456216"/>
        <dbReference type="EC" id="2.7.11.1"/>
    </reaction>
</comment>
<comment type="catalytic activity">
    <reaction evidence="8">
        <text>L-seryl-[protein] + ATP = O-phospho-L-seryl-[protein] + ADP + H(+)</text>
        <dbReference type="Rhea" id="RHEA:17989"/>
        <dbReference type="Rhea" id="RHEA-COMP:9863"/>
        <dbReference type="Rhea" id="RHEA-COMP:11604"/>
        <dbReference type="ChEBI" id="CHEBI:15378"/>
        <dbReference type="ChEBI" id="CHEBI:29999"/>
        <dbReference type="ChEBI" id="CHEBI:30616"/>
        <dbReference type="ChEBI" id="CHEBI:83421"/>
        <dbReference type="ChEBI" id="CHEBI:456216"/>
        <dbReference type="EC" id="2.7.11.1"/>
    </reaction>
</comment>
<dbReference type="AlphaFoldDB" id="A0A2T1GGN7"/>